<gene>
    <name evidence="7" type="ORF">LITE_LOCUS46732</name>
</gene>
<evidence type="ECO:0000256" key="2">
    <source>
        <dbReference type="ARBA" id="ARBA00023054"/>
    </source>
</evidence>
<dbReference type="Pfam" id="PF00226">
    <property type="entry name" value="DnaJ"/>
    <property type="match status" value="1"/>
</dbReference>
<dbReference type="PRINTS" id="PR00625">
    <property type="entry name" value="JDOMAIN"/>
</dbReference>
<dbReference type="FunFam" id="1.10.287.110:FF:000097">
    <property type="entry name" value="Chaperone protein dnaJ 16"/>
    <property type="match status" value="1"/>
</dbReference>
<dbReference type="InterPro" id="IPR052812">
    <property type="entry name" value="Plant_DnaJ_domain"/>
</dbReference>
<dbReference type="GO" id="GO:0016020">
    <property type="term" value="C:membrane"/>
    <property type="evidence" value="ECO:0007669"/>
    <property type="project" value="UniProtKB-SubCell"/>
</dbReference>
<proteinExistence type="predicted"/>
<dbReference type="PANTHER" id="PTHR44272:SF3">
    <property type="entry name" value="J DOMAIN-CONTAINING PROTEIN"/>
    <property type="match status" value="1"/>
</dbReference>
<comment type="subcellular location">
    <subcellularLocation>
        <location evidence="1">Membrane</location>
    </subcellularLocation>
</comment>
<dbReference type="PROSITE" id="PS50076">
    <property type="entry name" value="DNAJ_2"/>
    <property type="match status" value="1"/>
</dbReference>
<evidence type="ECO:0000256" key="1">
    <source>
        <dbReference type="ARBA" id="ARBA00004370"/>
    </source>
</evidence>
<keyword evidence="4" id="KW-0143">Chaperone</keyword>
<evidence type="ECO:0000256" key="5">
    <source>
        <dbReference type="SAM" id="MobiDB-lite"/>
    </source>
</evidence>
<dbReference type="PROSITE" id="PS00636">
    <property type="entry name" value="DNAJ_1"/>
    <property type="match status" value="1"/>
</dbReference>
<protein>
    <recommendedName>
        <fullName evidence="6">J domain-containing protein</fullName>
    </recommendedName>
</protein>
<evidence type="ECO:0000313" key="7">
    <source>
        <dbReference type="EMBL" id="CAI0553156.1"/>
    </source>
</evidence>
<dbReference type="Proteomes" id="UP001154282">
    <property type="component" value="Unassembled WGS sequence"/>
</dbReference>
<sequence length="224" mass="24391">MSSKKAESAPSGAAPALRRDPYEVLSVSRDSTDQEIKTAYRKLALKYHPDKNANNPEASELFKEVAYSYSILSDPEKRRQYDSAGFEALDAESMDMEIDLSNLGTVNTVFAALFSKLGVPIKTTISANVLEEALNGTVTIRPLPIGTSVSGKVEKQCAHFFGVTISEQQAESGIVVRVSSSAQSKFKLLYFEHDVNGGYGLALQVPSYLILSFCGFSFSQVVLK</sequence>
<dbReference type="SUPFAM" id="SSF46565">
    <property type="entry name" value="Chaperone J-domain"/>
    <property type="match status" value="1"/>
</dbReference>
<evidence type="ECO:0000256" key="4">
    <source>
        <dbReference type="ARBA" id="ARBA00023186"/>
    </source>
</evidence>
<dbReference type="CDD" id="cd06257">
    <property type="entry name" value="DnaJ"/>
    <property type="match status" value="1"/>
</dbReference>
<keyword evidence="3" id="KW-0472">Membrane</keyword>
<evidence type="ECO:0000313" key="8">
    <source>
        <dbReference type="Proteomes" id="UP001154282"/>
    </source>
</evidence>
<dbReference type="InterPro" id="IPR001623">
    <property type="entry name" value="DnaJ_domain"/>
</dbReference>
<name>A0AAV0R7I6_9ROSI</name>
<dbReference type="SMART" id="SM00271">
    <property type="entry name" value="DnaJ"/>
    <property type="match status" value="1"/>
</dbReference>
<dbReference type="PANTHER" id="PTHR44272">
    <property type="entry name" value="DNAJ DOMAIN (PROKARYOTIC HEAT SHOCK PROTEIN)"/>
    <property type="match status" value="1"/>
</dbReference>
<comment type="caution">
    <text evidence="7">The sequence shown here is derived from an EMBL/GenBank/DDBJ whole genome shotgun (WGS) entry which is preliminary data.</text>
</comment>
<dbReference type="InterPro" id="IPR018253">
    <property type="entry name" value="DnaJ_domain_CS"/>
</dbReference>
<organism evidence="7 8">
    <name type="scientific">Linum tenue</name>
    <dbReference type="NCBI Taxonomy" id="586396"/>
    <lineage>
        <taxon>Eukaryota</taxon>
        <taxon>Viridiplantae</taxon>
        <taxon>Streptophyta</taxon>
        <taxon>Embryophyta</taxon>
        <taxon>Tracheophyta</taxon>
        <taxon>Spermatophyta</taxon>
        <taxon>Magnoliopsida</taxon>
        <taxon>eudicotyledons</taxon>
        <taxon>Gunneridae</taxon>
        <taxon>Pentapetalae</taxon>
        <taxon>rosids</taxon>
        <taxon>fabids</taxon>
        <taxon>Malpighiales</taxon>
        <taxon>Linaceae</taxon>
        <taxon>Linum</taxon>
    </lineage>
</organism>
<feature type="region of interest" description="Disordered" evidence="5">
    <location>
        <begin position="1"/>
        <end position="29"/>
    </location>
</feature>
<dbReference type="EMBL" id="CAMGYJ010000010">
    <property type="protein sequence ID" value="CAI0553156.1"/>
    <property type="molecule type" value="Genomic_DNA"/>
</dbReference>
<feature type="domain" description="J" evidence="6">
    <location>
        <begin position="20"/>
        <end position="85"/>
    </location>
</feature>
<keyword evidence="8" id="KW-1185">Reference proteome</keyword>
<keyword evidence="2" id="KW-0175">Coiled coil</keyword>
<accession>A0AAV0R7I6</accession>
<reference evidence="7" key="1">
    <citation type="submission" date="2022-08" db="EMBL/GenBank/DDBJ databases">
        <authorList>
            <person name="Gutierrez-Valencia J."/>
        </authorList>
    </citation>
    <scope>NUCLEOTIDE SEQUENCE</scope>
</reference>
<dbReference type="Gene3D" id="1.10.287.110">
    <property type="entry name" value="DnaJ domain"/>
    <property type="match status" value="1"/>
</dbReference>
<evidence type="ECO:0000259" key="6">
    <source>
        <dbReference type="PROSITE" id="PS50076"/>
    </source>
</evidence>
<dbReference type="AlphaFoldDB" id="A0AAV0R7I6"/>
<evidence type="ECO:0000256" key="3">
    <source>
        <dbReference type="ARBA" id="ARBA00023136"/>
    </source>
</evidence>
<dbReference type="InterPro" id="IPR036869">
    <property type="entry name" value="J_dom_sf"/>
</dbReference>